<dbReference type="GO" id="GO:0016054">
    <property type="term" value="P:organic acid catabolic process"/>
    <property type="evidence" value="ECO:0007669"/>
    <property type="project" value="UniProtKB-ARBA"/>
</dbReference>
<dbReference type="InterPro" id="IPR002204">
    <property type="entry name" value="3-OH-isobutyrate_DH-rel_CS"/>
</dbReference>
<sequence>MVMVQSVAVIGLGAMGAPMARRLQDAGFDLTVCDAREAALLPFARSGARIVRTAAQCAAADMVIVMVATPAQARQVLLGDEGLRAGLQEYRAPLVALMGTMAPETVREFEVTLRLAGMRLVDAPVSGGAMGADQGTLTIMTGGAAEDIAVVEPVFACLATNRFHCGPVGAAQTVKILNNILGIVSSLMSAETYRLALEYGLELNQLARVFETGTGRNWISAGKDGPAAMYASMLSAQSFDAGLAIVRKDLKLAKELASQVKGNYPLVNGLSQLADALGEETLDTWQRLAQTVQPSQ</sequence>
<dbReference type="GO" id="GO:0051287">
    <property type="term" value="F:NAD binding"/>
    <property type="evidence" value="ECO:0007669"/>
    <property type="project" value="InterPro"/>
</dbReference>
<name>A0A2N7WL29_9BURK</name>
<reference evidence="6 7" key="1">
    <citation type="submission" date="2018-01" db="EMBL/GenBank/DDBJ databases">
        <title>Whole genome analyses suggest that Burkholderia sensu lato contains two further novel genera in the rhizoxinica-symbiotica group Mycetohabitans gen. nov., and Trinickia gen. nov.: implications for the evolution of diazotrophy and nodulation in the Burkholderiaceae.</title>
        <authorList>
            <person name="Estrada-de los Santos P."/>
            <person name="Palmer M."/>
            <person name="Chavez-Ramirez B."/>
            <person name="Beukes C."/>
            <person name="Steenkamp E.T."/>
            <person name="Hirsch A.M."/>
            <person name="Manyaka P."/>
            <person name="Maluk M."/>
            <person name="Lafos M."/>
            <person name="Crook M."/>
            <person name="Gross E."/>
            <person name="Simon M.F."/>
            <person name="Bueno dos Reis Junior F."/>
            <person name="Poole P.S."/>
            <person name="Venter S.N."/>
            <person name="James E.K."/>
        </authorList>
    </citation>
    <scope>NUCLEOTIDE SEQUENCE [LARGE SCALE GENOMIC DNA]</scope>
    <source>
        <strain evidence="6 7">JPY 581</strain>
    </source>
</reference>
<dbReference type="Pfam" id="PF03446">
    <property type="entry name" value="NAD_binding_2"/>
    <property type="match status" value="1"/>
</dbReference>
<evidence type="ECO:0000259" key="5">
    <source>
        <dbReference type="Pfam" id="PF14833"/>
    </source>
</evidence>
<feature type="domain" description="6-phosphogluconate dehydrogenase NADP-binding" evidence="4">
    <location>
        <begin position="7"/>
        <end position="166"/>
    </location>
</feature>
<accession>A0A2N7WL29</accession>
<dbReference type="Gene3D" id="1.10.1040.10">
    <property type="entry name" value="N-(1-d-carboxylethyl)-l-norvaline Dehydrogenase, domain 2"/>
    <property type="match status" value="1"/>
</dbReference>
<comment type="caution">
    <text evidence="6">The sequence shown here is derived from an EMBL/GenBank/DDBJ whole genome shotgun (WGS) entry which is preliminary data.</text>
</comment>
<dbReference type="InterPro" id="IPR006115">
    <property type="entry name" value="6PGDH_NADP-bd"/>
</dbReference>
<dbReference type="InterPro" id="IPR036291">
    <property type="entry name" value="NAD(P)-bd_dom_sf"/>
</dbReference>
<dbReference type="InterPro" id="IPR029154">
    <property type="entry name" value="HIBADH-like_NADP-bd"/>
</dbReference>
<keyword evidence="7" id="KW-1185">Reference proteome</keyword>
<organism evidence="6 7">
    <name type="scientific">Trinickia symbiotica</name>
    <dbReference type="NCBI Taxonomy" id="863227"/>
    <lineage>
        <taxon>Bacteria</taxon>
        <taxon>Pseudomonadati</taxon>
        <taxon>Pseudomonadota</taxon>
        <taxon>Betaproteobacteria</taxon>
        <taxon>Burkholderiales</taxon>
        <taxon>Burkholderiaceae</taxon>
        <taxon>Trinickia</taxon>
    </lineage>
</organism>
<proteinExistence type="predicted"/>
<dbReference type="GO" id="GO:0050661">
    <property type="term" value="F:NADP binding"/>
    <property type="evidence" value="ECO:0007669"/>
    <property type="project" value="InterPro"/>
</dbReference>
<evidence type="ECO:0000256" key="1">
    <source>
        <dbReference type="ARBA" id="ARBA00023002"/>
    </source>
</evidence>
<gene>
    <name evidence="6" type="ORF">C0Z20_30385</name>
</gene>
<dbReference type="EMBL" id="PNYC01000035">
    <property type="protein sequence ID" value="PMS30112.1"/>
    <property type="molecule type" value="Genomic_DNA"/>
</dbReference>
<dbReference type="InterPro" id="IPR013328">
    <property type="entry name" value="6PGD_dom2"/>
</dbReference>
<evidence type="ECO:0000259" key="4">
    <source>
        <dbReference type="Pfam" id="PF03446"/>
    </source>
</evidence>
<dbReference type="PANTHER" id="PTHR22981:SF7">
    <property type="entry name" value="3-HYDROXYISOBUTYRATE DEHYDROGENASE, MITOCHONDRIAL"/>
    <property type="match status" value="1"/>
</dbReference>
<keyword evidence="2" id="KW-0520">NAD</keyword>
<evidence type="ECO:0000313" key="6">
    <source>
        <dbReference type="EMBL" id="PMS30112.1"/>
    </source>
</evidence>
<evidence type="ECO:0000256" key="2">
    <source>
        <dbReference type="ARBA" id="ARBA00023027"/>
    </source>
</evidence>
<dbReference type="Proteomes" id="UP000235777">
    <property type="component" value="Unassembled WGS sequence"/>
</dbReference>
<evidence type="ECO:0000313" key="7">
    <source>
        <dbReference type="Proteomes" id="UP000235777"/>
    </source>
</evidence>
<dbReference type="PANTHER" id="PTHR22981">
    <property type="entry name" value="3-HYDROXYISOBUTYRATE DEHYDROGENASE-RELATED"/>
    <property type="match status" value="1"/>
</dbReference>
<feature type="active site" evidence="3">
    <location>
        <position position="175"/>
    </location>
</feature>
<dbReference type="InterPro" id="IPR015815">
    <property type="entry name" value="HIBADH-related"/>
</dbReference>
<protein>
    <submittedName>
        <fullName evidence="6">NAD(P)-dependent oxidoreductase</fullName>
    </submittedName>
</protein>
<feature type="domain" description="3-hydroxyisobutyrate dehydrogenase-like NAD-binding" evidence="5">
    <location>
        <begin position="169"/>
        <end position="282"/>
    </location>
</feature>
<dbReference type="AlphaFoldDB" id="A0A2N7WL29"/>
<keyword evidence="1" id="KW-0560">Oxidoreductase</keyword>
<dbReference type="PROSITE" id="PS00895">
    <property type="entry name" value="3_HYDROXYISOBUT_DH"/>
    <property type="match status" value="1"/>
</dbReference>
<evidence type="ECO:0000256" key="3">
    <source>
        <dbReference type="PIRSR" id="PIRSR000103-1"/>
    </source>
</evidence>
<dbReference type="STRING" id="863227.GCA_000373005_04232"/>
<dbReference type="GO" id="GO:0016616">
    <property type="term" value="F:oxidoreductase activity, acting on the CH-OH group of donors, NAD or NADP as acceptor"/>
    <property type="evidence" value="ECO:0007669"/>
    <property type="project" value="TreeGrafter"/>
</dbReference>
<dbReference type="RefSeq" id="WP_018442834.1">
    <property type="nucleotide sequence ID" value="NZ_KB890195.1"/>
</dbReference>
<dbReference type="Pfam" id="PF14833">
    <property type="entry name" value="NAD_binding_11"/>
    <property type="match status" value="1"/>
</dbReference>
<dbReference type="OrthoDB" id="9125692at2"/>
<dbReference type="Gene3D" id="3.40.50.720">
    <property type="entry name" value="NAD(P)-binding Rossmann-like Domain"/>
    <property type="match status" value="1"/>
</dbReference>
<dbReference type="PIRSF" id="PIRSF000103">
    <property type="entry name" value="HIBADH"/>
    <property type="match status" value="1"/>
</dbReference>
<dbReference type="InterPro" id="IPR008927">
    <property type="entry name" value="6-PGluconate_DH-like_C_sf"/>
</dbReference>
<dbReference type="SUPFAM" id="SSF51735">
    <property type="entry name" value="NAD(P)-binding Rossmann-fold domains"/>
    <property type="match status" value="1"/>
</dbReference>
<dbReference type="SUPFAM" id="SSF48179">
    <property type="entry name" value="6-phosphogluconate dehydrogenase C-terminal domain-like"/>
    <property type="match status" value="1"/>
</dbReference>